<keyword evidence="1" id="KW-0732">Signal</keyword>
<evidence type="ECO:0000313" key="2">
    <source>
        <dbReference type="EMBL" id="MBW64076.1"/>
    </source>
</evidence>
<proteinExistence type="predicted"/>
<feature type="signal peptide" evidence="1">
    <location>
        <begin position="1"/>
        <end position="25"/>
    </location>
</feature>
<sequence>MHRFWQPSSGGVFLDQTLLCSVALASSSAIGSSSDLWAGRRRLRRRRSSWRKSGSLVVLLELRRVR</sequence>
<feature type="chain" id="PRO_5014973401" evidence="1">
    <location>
        <begin position="26"/>
        <end position="66"/>
    </location>
</feature>
<name>A0A2M4CFF4_9DIPT</name>
<accession>A0A2M4CFF4</accession>
<evidence type="ECO:0000256" key="1">
    <source>
        <dbReference type="SAM" id="SignalP"/>
    </source>
</evidence>
<dbReference type="AlphaFoldDB" id="A0A2M4CFF4"/>
<reference evidence="2" key="1">
    <citation type="submission" date="2018-01" db="EMBL/GenBank/DDBJ databases">
        <title>An insight into the sialome of Amazonian anophelines.</title>
        <authorList>
            <person name="Ribeiro J.M."/>
            <person name="Scarpassa V."/>
            <person name="Calvo E."/>
        </authorList>
    </citation>
    <scope>NUCLEOTIDE SEQUENCE</scope>
    <source>
        <tissue evidence="2">Salivary glands</tissue>
    </source>
</reference>
<organism evidence="2">
    <name type="scientific">Anopheles marajoara</name>
    <dbReference type="NCBI Taxonomy" id="58244"/>
    <lineage>
        <taxon>Eukaryota</taxon>
        <taxon>Metazoa</taxon>
        <taxon>Ecdysozoa</taxon>
        <taxon>Arthropoda</taxon>
        <taxon>Hexapoda</taxon>
        <taxon>Insecta</taxon>
        <taxon>Pterygota</taxon>
        <taxon>Neoptera</taxon>
        <taxon>Endopterygota</taxon>
        <taxon>Diptera</taxon>
        <taxon>Nematocera</taxon>
        <taxon>Culicoidea</taxon>
        <taxon>Culicidae</taxon>
        <taxon>Anophelinae</taxon>
        <taxon>Anopheles</taxon>
    </lineage>
</organism>
<dbReference type="EMBL" id="GGFJ01014935">
    <property type="protein sequence ID" value="MBW64076.1"/>
    <property type="molecule type" value="Transcribed_RNA"/>
</dbReference>
<protein>
    <submittedName>
        <fullName evidence="2">Putative secreted protein</fullName>
    </submittedName>
</protein>